<keyword evidence="7 13" id="KW-1133">Transmembrane helix</keyword>
<evidence type="ECO:0000259" key="15">
    <source>
        <dbReference type="Pfam" id="PF07885"/>
    </source>
</evidence>
<dbReference type="SUPFAM" id="SSF81324">
    <property type="entry name" value="Voltage-gated potassium channels"/>
    <property type="match status" value="1"/>
</dbReference>
<keyword evidence="5" id="KW-0631">Potassium channel</keyword>
<evidence type="ECO:0000256" key="3">
    <source>
        <dbReference type="ARBA" id="ARBA00022538"/>
    </source>
</evidence>
<feature type="transmembrane region" description="Helical" evidence="13">
    <location>
        <begin position="217"/>
        <end position="238"/>
    </location>
</feature>
<dbReference type="InterPro" id="IPR013099">
    <property type="entry name" value="K_chnl_dom"/>
</dbReference>
<dbReference type="PANTHER" id="PTHR10027">
    <property type="entry name" value="CALCIUM-ACTIVATED POTASSIUM CHANNEL ALPHA CHAIN"/>
    <property type="match status" value="1"/>
</dbReference>
<feature type="region of interest" description="Disordered" evidence="12">
    <location>
        <begin position="2674"/>
        <end position="2739"/>
    </location>
</feature>
<feature type="compositionally biased region" description="Basic and acidic residues" evidence="12">
    <location>
        <begin position="2706"/>
        <end position="2736"/>
    </location>
</feature>
<keyword evidence="6" id="KW-0630">Potassium</keyword>
<dbReference type="EMBL" id="QUSZ01006888">
    <property type="protein sequence ID" value="RHY04232.1"/>
    <property type="molecule type" value="Genomic_DNA"/>
</dbReference>
<feature type="region of interest" description="Disordered" evidence="12">
    <location>
        <begin position="1"/>
        <end position="30"/>
    </location>
</feature>
<comment type="catalytic activity">
    <reaction evidence="11">
        <text>K(+)(in) = K(+)(out)</text>
        <dbReference type="Rhea" id="RHEA:29463"/>
        <dbReference type="ChEBI" id="CHEBI:29103"/>
    </reaction>
</comment>
<dbReference type="Gene3D" id="1.10.287.70">
    <property type="match status" value="1"/>
</dbReference>
<evidence type="ECO:0000256" key="11">
    <source>
        <dbReference type="ARBA" id="ARBA00034430"/>
    </source>
</evidence>
<dbReference type="Gene3D" id="3.40.50.720">
    <property type="entry name" value="NAD(P)-binding Rossmann-like Domain"/>
    <property type="match status" value="2"/>
</dbReference>
<evidence type="ECO:0000259" key="16">
    <source>
        <dbReference type="Pfam" id="PF20666"/>
    </source>
</evidence>
<evidence type="ECO:0008006" key="20">
    <source>
        <dbReference type="Google" id="ProtNLM"/>
    </source>
</evidence>
<dbReference type="Pfam" id="PF20666">
    <property type="entry name" value="ZW10_C"/>
    <property type="match status" value="1"/>
</dbReference>
<keyword evidence="9 13" id="KW-0472">Membrane</keyword>
<keyword evidence="10" id="KW-0407">Ion channel</keyword>
<evidence type="ECO:0000256" key="13">
    <source>
        <dbReference type="SAM" id="Phobius"/>
    </source>
</evidence>
<evidence type="ECO:0000313" key="18">
    <source>
        <dbReference type="EMBL" id="RHY04232.1"/>
    </source>
</evidence>
<evidence type="ECO:0000256" key="5">
    <source>
        <dbReference type="ARBA" id="ARBA00022826"/>
    </source>
</evidence>
<organism evidence="18 19">
    <name type="scientific">Aphanomyces astaci</name>
    <name type="common">Crayfish plague agent</name>
    <dbReference type="NCBI Taxonomy" id="112090"/>
    <lineage>
        <taxon>Eukaryota</taxon>
        <taxon>Sar</taxon>
        <taxon>Stramenopiles</taxon>
        <taxon>Oomycota</taxon>
        <taxon>Saprolegniomycetes</taxon>
        <taxon>Saprolegniales</taxon>
        <taxon>Verrucalvaceae</taxon>
        <taxon>Aphanomyces</taxon>
    </lineage>
</organism>
<feature type="compositionally biased region" description="Polar residues" evidence="12">
    <location>
        <begin position="1365"/>
        <end position="1381"/>
    </location>
</feature>
<evidence type="ECO:0000256" key="4">
    <source>
        <dbReference type="ARBA" id="ARBA00022692"/>
    </source>
</evidence>
<feature type="domain" description="Potassium channel" evidence="15">
    <location>
        <begin position="278"/>
        <end position="335"/>
    </location>
</feature>
<dbReference type="Pfam" id="PF07885">
    <property type="entry name" value="Ion_trans_2"/>
    <property type="match status" value="1"/>
</dbReference>
<dbReference type="PANTHER" id="PTHR10027:SF10">
    <property type="entry name" value="SLOWPOKE 2, ISOFORM D"/>
    <property type="match status" value="1"/>
</dbReference>
<dbReference type="VEuPathDB" id="FungiDB:H257_18307"/>
<dbReference type="Proteomes" id="UP000265427">
    <property type="component" value="Unassembled WGS sequence"/>
</dbReference>
<dbReference type="InterPro" id="IPR047871">
    <property type="entry name" value="K_chnl_Slo-like"/>
</dbReference>
<protein>
    <recommendedName>
        <fullName evidence="20">Potassium channel domain-containing protein</fullName>
    </recommendedName>
</protein>
<reference evidence="18 19" key="1">
    <citation type="submission" date="2018-08" db="EMBL/GenBank/DDBJ databases">
        <title>Aphanomyces genome sequencing and annotation.</title>
        <authorList>
            <person name="Minardi D."/>
            <person name="Oidtmann B."/>
            <person name="Van Der Giezen M."/>
            <person name="Studholme D.J."/>
        </authorList>
    </citation>
    <scope>NUCLEOTIDE SEQUENCE [LARGE SCALE GENOMIC DNA]</scope>
    <source>
        <strain evidence="18 19">Kv</strain>
    </source>
</reference>
<dbReference type="GO" id="GO:0016020">
    <property type="term" value="C:membrane"/>
    <property type="evidence" value="ECO:0007669"/>
    <property type="project" value="UniProtKB-SubCell"/>
</dbReference>
<accession>A0A397A9I0</accession>
<dbReference type="InterPro" id="IPR003929">
    <property type="entry name" value="K_chnl_BK_asu"/>
</dbReference>
<dbReference type="VEuPathDB" id="FungiDB:H257_18305"/>
<evidence type="ECO:0000256" key="9">
    <source>
        <dbReference type="ARBA" id="ARBA00023136"/>
    </source>
</evidence>
<evidence type="ECO:0000313" key="19">
    <source>
        <dbReference type="Proteomes" id="UP000265427"/>
    </source>
</evidence>
<evidence type="ECO:0000256" key="2">
    <source>
        <dbReference type="ARBA" id="ARBA00022448"/>
    </source>
</evidence>
<dbReference type="Pfam" id="PF22614">
    <property type="entry name" value="Slo-like_RCK"/>
    <property type="match status" value="2"/>
</dbReference>
<keyword evidence="2" id="KW-0813">Transport</keyword>
<dbReference type="VEuPathDB" id="FungiDB:H257_18309"/>
<keyword evidence="3" id="KW-0633">Potassium transport</keyword>
<comment type="caution">
    <text evidence="18">The sequence shown here is derived from an EMBL/GenBank/DDBJ whole genome shotgun (WGS) entry which is preliminary data.</text>
</comment>
<feature type="transmembrane region" description="Helical" evidence="13">
    <location>
        <begin position="88"/>
        <end position="107"/>
    </location>
</feature>
<keyword evidence="8" id="KW-0406">Ion transport</keyword>
<feature type="domain" description="RCK N-terminal" evidence="17">
    <location>
        <begin position="736"/>
        <end position="851"/>
    </location>
</feature>
<evidence type="ECO:0000259" key="17">
    <source>
        <dbReference type="Pfam" id="PF22614"/>
    </source>
</evidence>
<keyword evidence="4 13" id="KW-0812">Transmembrane</keyword>
<feature type="transmembrane region" description="Helical" evidence="13">
    <location>
        <begin position="148"/>
        <end position="169"/>
    </location>
</feature>
<feature type="domain" description="RCK N-terminal" evidence="17">
    <location>
        <begin position="356"/>
        <end position="468"/>
    </location>
</feature>
<feature type="domain" description="Calcium-activated potassium channel BK alpha subunit" evidence="14">
    <location>
        <begin position="488"/>
        <end position="576"/>
    </location>
</feature>
<feature type="domain" description="Centromere/kinetochore protein zw10 C-terminal" evidence="16">
    <location>
        <begin position="1384"/>
        <end position="1503"/>
    </location>
</feature>
<dbReference type="GO" id="GO:0005267">
    <property type="term" value="F:potassium channel activity"/>
    <property type="evidence" value="ECO:0007669"/>
    <property type="project" value="UniProtKB-KW"/>
</dbReference>
<evidence type="ECO:0000256" key="1">
    <source>
        <dbReference type="ARBA" id="ARBA00004141"/>
    </source>
</evidence>
<evidence type="ECO:0000256" key="10">
    <source>
        <dbReference type="ARBA" id="ARBA00023303"/>
    </source>
</evidence>
<proteinExistence type="predicted"/>
<evidence type="ECO:0000256" key="12">
    <source>
        <dbReference type="SAM" id="MobiDB-lite"/>
    </source>
</evidence>
<evidence type="ECO:0000259" key="14">
    <source>
        <dbReference type="Pfam" id="PF03493"/>
    </source>
</evidence>
<dbReference type="InterPro" id="IPR048343">
    <property type="entry name" value="ZW10_C"/>
</dbReference>
<comment type="subcellular location">
    <subcellularLocation>
        <location evidence="1">Membrane</location>
        <topology evidence="1">Multi-pass membrane protein</topology>
    </subcellularLocation>
</comment>
<evidence type="ECO:0000256" key="7">
    <source>
        <dbReference type="ARBA" id="ARBA00022989"/>
    </source>
</evidence>
<gene>
    <name evidence="18" type="ORF">DYB36_001590</name>
</gene>
<sequence>MSGFSSRMDGPLKHSDLVPPTKKRRLSPDHTVMRRQSIHDLVAMTVVPQIEHIKDPRSRGLLFLVRNSGETRRDFTLRNLEQSNAGHLVDMFMVFLSLFWVAVYIYVNKDVANPKLPTEVQRTFSRALFLSFSNLRRSPHFNSHDCPFSYFFPLVDFISLVPMVIEIVVGNDMLTHISKQTDSLRQIASMLQAAKTIRILRAYRALKFIKSTVNRQMTATALTVVCIIIAMAGILQILDQCSPACDSFMFCSYNFTAYDCPRNDMCFHADVAHNCCKCQELSFFDWTYFVVVSISTLGYGDISPRGRLARLATSTMMLMTFVLVPIQVNRLVATISTHSGYTSSYKEHRTHTHGIITAGGDISAGTLANFLRQFFHPDNPNWNEKIVILHPTAPSNDVQRVIHLYEPRVQYIVGSAMNDLDLDRAMISKAAVCYVLVNKDTTRPSNEDQSCTLLTAAFRGMNANVPVYSQVFMSQNISHCVLSGATGVICVEKLKLGVLGLNCTVWGLSTLLSNLLDTVSPSVTQLYPKDSWETSYLKGYLHEIHRVDIPRSFSGLTYRELILFLFGTIQVVPIAMLTDTGVTFAPMDFKLGATADPTICCTLYILASNVSVADQIAEYPLEQIRMFRQTLRKQERYVAEKIQEAFEIAAVTAAAAVAPSPTTRMLDAAGPAIPPNALKSSSNLPVLQDDDDDAAKQPTDAAVLSALVKGLHGVKHAFGQASPFKEFLAKVLPDDLNDHVVIVGLPASLGDIIVPLRQFNARNQTGRLQVIVFIAPFVMSEHHFHSLGDSTAVFFVQGSPLSSFDLHRIHIDTAAAIIILAGSGSKRKYLDENMVDADAITTVRYINEACSASKPPNLIVELVKATNVKFMSSIVKRRTNQNRRRHSDGRHTRMFGPVVSLKGIGGADVSKPGRNSEEDGISLSNKDDSDGKIDVEHICELSYASGTAGRVYVSGMIDSLMSECYQKPNIIPAVNLLMFGSPADTEYVCSKAVHIAGICRKLGELHEEVASLKARVVEAVRIFHGSSANASSSMSIDEAMQFAAKWCRQGEGPSEVQIRMRELEAVLTDTVAHLQPDTPHHDNQTQIQQSHEMLQLLHVLSQLDVLFQHFDAQVHANAFEVAAADVSAMDRLVRDSPSSPVMDMMRVQARMRQNQLRCLLDAEVDAVCVTSPNKLELFPPQNLWASLQAANRLAFHLDALAAAMFRHILHPLVADPTLVPQIHANTLTLLSKPPSTSSSSSSAPLVPATAPPSSLTAGSFAKVLQHVLSVFQFIHAHWTDQSLLGNVLWNTHLSTPLLALVVHNLPSSVSDLAAFKATVQPLVQMRYASEKRRRVLVDVRQSMHKDYMDSVVASLPASHHRQSSSKKSGQSHAPNDDNSNNNLRVSLCASKLWTQMEALLDEAAHEDVGQGVGMALVHTARDAVSLFRMGMASLVKEALEHDPRVVMLVHNDCLFLTHHMLPAVYRRKAGLPPGVSLIDLVPPLREFGEHVVMHFAKTHTHKMLQSLETSPPWTDVHEDGPFNQAETCLKVVLFQLQRIAQQWKDGGLHAYAAVVGRMLAPLLNHLLTSLLSTPPTLKAVHSVHHLFQLYLDAASDLFETTTLAELHSLRHGSLRYVLEVAPSMLRESDVVSDILIERIRSQEDSEEAVNAILRLMSLHLQSNAHITEQLVELLFTSDYRLCIIHHLPKLTYQSKECTALVLHAYRDLLESDSALVVPIMGSLADMPLTPDQQNSVVDMTHTLMPSIDETDIPVVVRGMLAMLTSSNGDALIGSIRAQCHQLSTHTLHLVVEVMGPFLRQGSISLKFILRAIRSADTLTAIDGIWLVLLHAQDPTTAWTTLTRISRKCTAVWLTATADLALQASHTLVHPFMQLCMLVVQCGFDKSTAAGLRARLVQSGVRAIAYVMQHTRSSLQHDVLVCLLTLTSHSHKLAASSKQQALRWHVPRAAAICIADGVTSLPPSSGHVILDTIYTLSATTDVAGLSCVHVIDTLCFALVQLVARDPTALYALVLLTIQKHILATSSASMFQVTAMLLASHLSYAKQLQPLDDRAITTWMHRLLHTAPGLSLVVPALVRRGVVVVVGSSSFIQIDRFAGLHASDSGDVPMDALHALHDMVHCLVVHALHANKDDGVAALQSLLVSNDDDNKSVGTRQCHVIMAIGVCNGVHHHMMTISSSQALGEVVAAQFQAAYDLAMSMDTMEMLVMLRRDLVLELTHALPAPALHVLYLMLHPPSSPPPSPPSSHWQLYGTHTSLDDMTVYMPHVSYWTELVSEYGHHARQPANAETLVQLYAILRLLVEYPCHTFAIAAGCNDASPTRTGLFDLLYDQATEQLQDAQAIVGLVDLTAAVAGDSAVLRHRTARLAQSVACHVFPDAALELATWKPYIGRPIAATQVSTNHNTSRRRRHCGALELLQPAVVPLTSHTYYVHHALVTAYVLHPSPSVYLKEILDALTDMTTTTDGGCHVTYRSLTRHTFRLWFAAFWQCLLHHIPHNVVVAIGSSSSNQQHPFAEVVVGFTLVADSFAMVPVALDVDASLGSKTNIVGRMALMLKACQVLCEQIVTCVDRCLKWRQQTAVEDARGDVQRLSPVLLSMEMALSGMETVVQGMQEMALVQWKAAARPELTKLQTLAKDKGGGRALVLPPGQVKQYSIPVGSDFELAELVQWPRGGFDWVGHASGRDGEEEAGDRRRRMDDQYEEEEKEQDERDGGHLAEDERDDGHLAEVERDDGHLDDDTFYASLARTTTVQALQTPQKQGPTDMQDNDTWGFPSIVVDFKATKRQRRQPY</sequence>
<evidence type="ECO:0000256" key="6">
    <source>
        <dbReference type="ARBA" id="ARBA00022958"/>
    </source>
</evidence>
<dbReference type="InterPro" id="IPR003148">
    <property type="entry name" value="RCK_N"/>
</dbReference>
<feature type="region of interest" description="Disordered" evidence="12">
    <location>
        <begin position="1358"/>
        <end position="1381"/>
    </location>
</feature>
<evidence type="ECO:0000256" key="8">
    <source>
        <dbReference type="ARBA" id="ARBA00023065"/>
    </source>
</evidence>
<dbReference type="Pfam" id="PF03493">
    <property type="entry name" value="BK_channel_a"/>
    <property type="match status" value="1"/>
</dbReference>
<feature type="region of interest" description="Disordered" evidence="12">
    <location>
        <begin position="904"/>
        <end position="929"/>
    </location>
</feature>
<name>A0A397A9I0_APHAT</name>